<feature type="domain" description="DUF547" evidence="2">
    <location>
        <begin position="124"/>
        <end position="230"/>
    </location>
</feature>
<dbReference type="InterPro" id="IPR006869">
    <property type="entry name" value="DUF547"/>
</dbReference>
<keyword evidence="4" id="KW-1185">Reference proteome</keyword>
<evidence type="ECO:0000259" key="2">
    <source>
        <dbReference type="Pfam" id="PF04784"/>
    </source>
</evidence>
<dbReference type="Proteomes" id="UP001595776">
    <property type="component" value="Unassembled WGS sequence"/>
</dbReference>
<accession>A0ABV8U9F6</accession>
<sequence length="394" mass="44472">MILRLVSLLIVILVVVEPPLRASDESGVPTQFQGHTPGSKLTINYDDLTTVLETTVMRAGQSDRREAPTARPAAGSRIKRGNSKPTRLEGNRVDFHVFLGGNLKMMQRLRDDIAAVPSVLPLGDLNKDEQLAYWLNLYNVTLITQIGKIFPETNLRKFYPTLWDEKVITVSGIPMSLNDMQHKVIIPKFKNPLVMYGMFQGVVGSPNIRRRAFEGRNVWEMLERNAREFVNSNRGARYKWGKLRVSEFYEINAALFPNFEQDLKRHLYKYAYASFRDKVREAKSLRADIDDWYVADLYGGNRAISSANTNGAAMLMSIKSGASGAGGSGGADGGAIESAWFMKMDTLNMNRTRFPIHVVEYLHKKEKRDRKTRVGNVEVEEYETPADESGTQDN</sequence>
<dbReference type="RefSeq" id="WP_082720117.1">
    <property type="nucleotide sequence ID" value="NZ_JBHSCR010000003.1"/>
</dbReference>
<gene>
    <name evidence="3" type="ORF">ACFO5Q_06410</name>
</gene>
<evidence type="ECO:0000313" key="3">
    <source>
        <dbReference type="EMBL" id="MFC4347474.1"/>
    </source>
</evidence>
<reference evidence="4" key="1">
    <citation type="journal article" date="2019" name="Int. J. Syst. Evol. Microbiol.">
        <title>The Global Catalogue of Microorganisms (GCM) 10K type strain sequencing project: providing services to taxonomists for standard genome sequencing and annotation.</title>
        <authorList>
            <consortium name="The Broad Institute Genomics Platform"/>
            <consortium name="The Broad Institute Genome Sequencing Center for Infectious Disease"/>
            <person name="Wu L."/>
            <person name="Ma J."/>
        </authorList>
    </citation>
    <scope>NUCLEOTIDE SEQUENCE [LARGE SCALE GENOMIC DNA]</scope>
    <source>
        <strain evidence="4">CGMCC 1.15304</strain>
    </source>
</reference>
<organism evidence="3 4">
    <name type="scientific">Kordiimonas lipolytica</name>
    <dbReference type="NCBI Taxonomy" id="1662421"/>
    <lineage>
        <taxon>Bacteria</taxon>
        <taxon>Pseudomonadati</taxon>
        <taxon>Pseudomonadota</taxon>
        <taxon>Alphaproteobacteria</taxon>
        <taxon>Kordiimonadales</taxon>
        <taxon>Kordiimonadaceae</taxon>
        <taxon>Kordiimonas</taxon>
    </lineage>
</organism>
<comment type="caution">
    <text evidence="3">The sequence shown here is derived from an EMBL/GenBank/DDBJ whole genome shotgun (WGS) entry which is preliminary data.</text>
</comment>
<evidence type="ECO:0000256" key="1">
    <source>
        <dbReference type="SAM" id="MobiDB-lite"/>
    </source>
</evidence>
<protein>
    <submittedName>
        <fullName evidence="3">DUF547 domain-containing protein</fullName>
    </submittedName>
</protein>
<dbReference type="Pfam" id="PF04784">
    <property type="entry name" value="DUF547"/>
    <property type="match status" value="1"/>
</dbReference>
<evidence type="ECO:0000313" key="4">
    <source>
        <dbReference type="Proteomes" id="UP001595776"/>
    </source>
</evidence>
<name>A0ABV8U9F6_9PROT</name>
<feature type="region of interest" description="Disordered" evidence="1">
    <location>
        <begin position="365"/>
        <end position="394"/>
    </location>
</feature>
<proteinExistence type="predicted"/>
<feature type="region of interest" description="Disordered" evidence="1">
    <location>
        <begin position="59"/>
        <end position="86"/>
    </location>
</feature>
<dbReference type="EMBL" id="JBHSCR010000003">
    <property type="protein sequence ID" value="MFC4347474.1"/>
    <property type="molecule type" value="Genomic_DNA"/>
</dbReference>